<comment type="caution">
    <text evidence="2">The sequence shown here is derived from an EMBL/GenBank/DDBJ whole genome shotgun (WGS) entry which is preliminary data.</text>
</comment>
<sequence>MEIKTIPNPPKLPPPPLPPNRTPTTLPNPLPKSIHILLLYFLLPNPLTLTPTVQAKTKSCREIAKKDGIVGDNKFAFKFDDMWLEDAVNGNEGRVYLMSKSTSYQGTVFSMLDTFNMTINWSTAQVPEVQSFTVNPNEDGLFSCTSVTGPGGGYYF</sequence>
<evidence type="ECO:0000256" key="1">
    <source>
        <dbReference type="SAM" id="MobiDB-lite"/>
    </source>
</evidence>
<dbReference type="Proteomes" id="UP001295684">
    <property type="component" value="Unassembled WGS sequence"/>
</dbReference>
<name>A0AAD1UF02_EUPCR</name>
<feature type="region of interest" description="Disordered" evidence="1">
    <location>
        <begin position="1"/>
        <end position="26"/>
    </location>
</feature>
<dbReference type="AlphaFoldDB" id="A0AAD1UF02"/>
<keyword evidence="3" id="KW-1185">Reference proteome</keyword>
<gene>
    <name evidence="2" type="ORF">ECRASSUSDP1_LOCUS8910</name>
</gene>
<proteinExistence type="predicted"/>
<organism evidence="2 3">
    <name type="scientific">Euplotes crassus</name>
    <dbReference type="NCBI Taxonomy" id="5936"/>
    <lineage>
        <taxon>Eukaryota</taxon>
        <taxon>Sar</taxon>
        <taxon>Alveolata</taxon>
        <taxon>Ciliophora</taxon>
        <taxon>Intramacronucleata</taxon>
        <taxon>Spirotrichea</taxon>
        <taxon>Hypotrichia</taxon>
        <taxon>Euplotida</taxon>
        <taxon>Euplotidae</taxon>
        <taxon>Moneuplotes</taxon>
    </lineage>
</organism>
<accession>A0AAD1UF02</accession>
<feature type="compositionally biased region" description="Pro residues" evidence="1">
    <location>
        <begin position="7"/>
        <end position="26"/>
    </location>
</feature>
<dbReference type="EMBL" id="CAMPGE010008737">
    <property type="protein sequence ID" value="CAI2367622.1"/>
    <property type="molecule type" value="Genomic_DNA"/>
</dbReference>
<reference evidence="2" key="1">
    <citation type="submission" date="2023-07" db="EMBL/GenBank/DDBJ databases">
        <authorList>
            <consortium name="AG Swart"/>
            <person name="Singh M."/>
            <person name="Singh A."/>
            <person name="Seah K."/>
            <person name="Emmerich C."/>
        </authorList>
    </citation>
    <scope>NUCLEOTIDE SEQUENCE</scope>
    <source>
        <strain evidence="2">DP1</strain>
    </source>
</reference>
<evidence type="ECO:0000313" key="2">
    <source>
        <dbReference type="EMBL" id="CAI2367622.1"/>
    </source>
</evidence>
<evidence type="ECO:0000313" key="3">
    <source>
        <dbReference type="Proteomes" id="UP001295684"/>
    </source>
</evidence>
<protein>
    <submittedName>
        <fullName evidence="2">Uncharacterized protein</fullName>
    </submittedName>
</protein>